<dbReference type="EMBL" id="CAJOBP010002216">
    <property type="protein sequence ID" value="CAF4341749.1"/>
    <property type="molecule type" value="Genomic_DNA"/>
</dbReference>
<evidence type="ECO:0000313" key="3">
    <source>
        <dbReference type="EMBL" id="CAF4460325.1"/>
    </source>
</evidence>
<reference evidence="4" key="1">
    <citation type="submission" date="2021-02" db="EMBL/GenBank/DDBJ databases">
        <authorList>
            <person name="Nowell W R."/>
        </authorList>
    </citation>
    <scope>NUCLEOTIDE SEQUENCE</scope>
</reference>
<dbReference type="Proteomes" id="UP000663851">
    <property type="component" value="Unassembled WGS sequence"/>
</dbReference>
<sequence>MLIFAQNVAYCIKVTAAVIDKVDDEGEEMKEYTNKKCNDDEVTDDTSDETDSMDDGSIGPIKVDLLVNDDELFDESPVNDQMKDEEVTAGENKGVGVGKYSPHQHPQVR</sequence>
<dbReference type="Proteomes" id="UP000663862">
    <property type="component" value="Unassembled WGS sequence"/>
</dbReference>
<organism evidence="4 6">
    <name type="scientific">Rotaria socialis</name>
    <dbReference type="NCBI Taxonomy" id="392032"/>
    <lineage>
        <taxon>Eukaryota</taxon>
        <taxon>Metazoa</taxon>
        <taxon>Spiralia</taxon>
        <taxon>Gnathifera</taxon>
        <taxon>Rotifera</taxon>
        <taxon>Eurotatoria</taxon>
        <taxon>Bdelloidea</taxon>
        <taxon>Philodinida</taxon>
        <taxon>Philodinidae</taxon>
        <taxon>Rotaria</taxon>
    </lineage>
</organism>
<keyword evidence="7" id="KW-1185">Reference proteome</keyword>
<evidence type="ECO:0000313" key="4">
    <source>
        <dbReference type="EMBL" id="CAF4583502.1"/>
    </source>
</evidence>
<dbReference type="EMBL" id="CAJOBQ010002880">
    <property type="protein sequence ID" value="CAF4583502.1"/>
    <property type="molecule type" value="Genomic_DNA"/>
</dbReference>
<dbReference type="AlphaFoldDB" id="A0A821AZH8"/>
<evidence type="ECO:0000313" key="2">
    <source>
        <dbReference type="EMBL" id="CAF4341749.1"/>
    </source>
</evidence>
<feature type="region of interest" description="Disordered" evidence="1">
    <location>
        <begin position="33"/>
        <end position="60"/>
    </location>
</feature>
<gene>
    <name evidence="3" type="ORF">HFQ381_LOCUS24597</name>
    <name evidence="5" type="ORF">QYT958_LOCUS26499</name>
    <name evidence="4" type="ORF">TSG867_LOCUS26728</name>
    <name evidence="2" type="ORF">UJA718_LOCUS15189</name>
</gene>
<proteinExistence type="predicted"/>
<dbReference type="EMBL" id="CAJOBR010006339">
    <property type="protein sequence ID" value="CAF4842015.1"/>
    <property type="molecule type" value="Genomic_DNA"/>
</dbReference>
<dbReference type="Proteomes" id="UP000663848">
    <property type="component" value="Unassembled WGS sequence"/>
</dbReference>
<comment type="caution">
    <text evidence="4">The sequence shown here is derived from an EMBL/GenBank/DDBJ whole genome shotgun (WGS) entry which is preliminary data.</text>
</comment>
<dbReference type="EMBL" id="CAJOBO010002615">
    <property type="protein sequence ID" value="CAF4460325.1"/>
    <property type="molecule type" value="Genomic_DNA"/>
</dbReference>
<dbReference type="Proteomes" id="UP000663873">
    <property type="component" value="Unassembled WGS sequence"/>
</dbReference>
<evidence type="ECO:0000313" key="5">
    <source>
        <dbReference type="EMBL" id="CAF4842015.1"/>
    </source>
</evidence>
<evidence type="ECO:0000313" key="7">
    <source>
        <dbReference type="Proteomes" id="UP000663873"/>
    </source>
</evidence>
<evidence type="ECO:0000313" key="6">
    <source>
        <dbReference type="Proteomes" id="UP000663862"/>
    </source>
</evidence>
<name>A0A821AZH8_9BILA</name>
<protein>
    <submittedName>
        <fullName evidence="4">Uncharacterized protein</fullName>
    </submittedName>
</protein>
<feature type="compositionally biased region" description="Acidic residues" evidence="1">
    <location>
        <begin position="40"/>
        <end position="54"/>
    </location>
</feature>
<evidence type="ECO:0000256" key="1">
    <source>
        <dbReference type="SAM" id="MobiDB-lite"/>
    </source>
</evidence>
<feature type="region of interest" description="Disordered" evidence="1">
    <location>
        <begin position="74"/>
        <end position="109"/>
    </location>
</feature>
<accession>A0A821AZH8</accession>